<dbReference type="PROSITE" id="PS01298">
    <property type="entry name" value="DAPB"/>
    <property type="match status" value="1"/>
</dbReference>
<dbReference type="InterPro" id="IPR023940">
    <property type="entry name" value="DHDPR_bac"/>
</dbReference>
<dbReference type="Pfam" id="PF05173">
    <property type="entry name" value="DapB_C"/>
    <property type="match status" value="1"/>
</dbReference>
<feature type="binding site" evidence="13">
    <location>
        <position position="38"/>
    </location>
    <ligand>
        <name>NADP(+)</name>
        <dbReference type="ChEBI" id="CHEBI:58349"/>
    </ligand>
</feature>
<evidence type="ECO:0000259" key="15">
    <source>
        <dbReference type="Pfam" id="PF05173"/>
    </source>
</evidence>
<evidence type="ECO:0000256" key="13">
    <source>
        <dbReference type="HAMAP-Rule" id="MF_00102"/>
    </source>
</evidence>
<evidence type="ECO:0000256" key="9">
    <source>
        <dbReference type="ARBA" id="ARBA00037922"/>
    </source>
</evidence>
<dbReference type="CDD" id="cd02274">
    <property type="entry name" value="DHDPR_N"/>
    <property type="match status" value="1"/>
</dbReference>
<comment type="caution">
    <text evidence="16">The sequence shown here is derived from an EMBL/GenBank/DDBJ whole genome shotgun (WGS) entry which is preliminary data.</text>
</comment>
<dbReference type="PIRSF" id="PIRSF000161">
    <property type="entry name" value="DHPR"/>
    <property type="match status" value="1"/>
</dbReference>
<keyword evidence="4 13" id="KW-0521">NADP</keyword>
<evidence type="ECO:0000256" key="2">
    <source>
        <dbReference type="ARBA" id="ARBA00022490"/>
    </source>
</evidence>
<comment type="similarity">
    <text evidence="1 13">Belongs to the DapB family.</text>
</comment>
<feature type="binding site" evidence="13">
    <location>
        <begin position="154"/>
        <end position="155"/>
    </location>
    <ligand>
        <name>(S)-2,3,4,5-tetrahydrodipicolinate</name>
        <dbReference type="ChEBI" id="CHEBI:16845"/>
    </ligand>
</feature>
<dbReference type="HAMAP" id="MF_00102">
    <property type="entry name" value="DapB"/>
    <property type="match status" value="1"/>
</dbReference>
<keyword evidence="2 13" id="KW-0963">Cytoplasm</keyword>
<evidence type="ECO:0000256" key="10">
    <source>
        <dbReference type="ARBA" id="ARBA00038983"/>
    </source>
</evidence>
<dbReference type="Gene3D" id="3.30.360.10">
    <property type="entry name" value="Dihydrodipicolinate Reductase, domain 2"/>
    <property type="match status" value="1"/>
</dbReference>
<evidence type="ECO:0000313" key="16">
    <source>
        <dbReference type="EMBL" id="MDX8472104.1"/>
    </source>
</evidence>
<protein>
    <recommendedName>
        <fullName evidence="10 13">4-hydroxy-tetrahydrodipicolinate reductase</fullName>
        <shortName evidence="13">HTPA reductase</shortName>
        <ecNumber evidence="10 13">1.17.1.8</ecNumber>
    </recommendedName>
</protein>
<keyword evidence="7 13" id="KW-0520">NAD</keyword>
<sequence length="271" mass="28287">MPQPLRIAIAGALGRMGRQMVEAVARDSRLQLVARFHRPGSIGEGLVPRDEALAFADVVIDFTTPAASVELAQTSAARGGPALVIGSTGFDAAELAAIAKAAEKVAIVRSGSYSLGLNMLTGLVEQAARALGGDDCDIEILEAHHRFKVDAPSGTALMLGEAAARGRDVRLEEVAKRARDGVTGPRPAGEIGFAVLRGGSIVGEHSVGFLSEGERLTLSHTAGDRSMFARGAIAAALWVAGRSAGEYDMQHVLGFGAPWQANPVEFHFNGR</sequence>
<dbReference type="SUPFAM" id="SSF51735">
    <property type="entry name" value="NAD(P)-binding Rossmann-fold domains"/>
    <property type="match status" value="1"/>
</dbReference>
<dbReference type="GO" id="GO:0008839">
    <property type="term" value="F:4-hydroxy-tetrahydrodipicolinate reductase"/>
    <property type="evidence" value="ECO:0007669"/>
    <property type="project" value="UniProtKB-EC"/>
</dbReference>
<comment type="pathway">
    <text evidence="9 13">Amino-acid biosynthesis; L-lysine biosynthesis via DAP pathway; (S)-tetrahydrodipicolinate from L-aspartate: step 4/4.</text>
</comment>
<evidence type="ECO:0000256" key="1">
    <source>
        <dbReference type="ARBA" id="ARBA00006642"/>
    </source>
</evidence>
<feature type="binding site" evidence="13">
    <location>
        <begin position="11"/>
        <end position="16"/>
    </location>
    <ligand>
        <name>NAD(+)</name>
        <dbReference type="ChEBI" id="CHEBI:57540"/>
    </ligand>
</feature>
<feature type="binding site" evidence="13">
    <location>
        <position position="145"/>
    </location>
    <ligand>
        <name>(S)-2,3,4,5-tetrahydrodipicolinate</name>
        <dbReference type="ChEBI" id="CHEBI:16845"/>
    </ligand>
</feature>
<dbReference type="InterPro" id="IPR036291">
    <property type="entry name" value="NAD(P)-bd_dom_sf"/>
</dbReference>
<comment type="caution">
    <text evidence="13">Lacks conserved residue(s) required for the propagation of feature annotation.</text>
</comment>
<dbReference type="PANTHER" id="PTHR20836:SF0">
    <property type="entry name" value="4-HYDROXY-TETRAHYDRODIPICOLINATE REDUCTASE 1, CHLOROPLASTIC-RELATED"/>
    <property type="match status" value="1"/>
</dbReference>
<name>A0ABU4XEY8_9HYPH</name>
<feature type="domain" description="Dihydrodipicolinate reductase N-terminal" evidence="14">
    <location>
        <begin position="6"/>
        <end position="111"/>
    </location>
</feature>
<feature type="active site" description="Proton donor" evidence="13">
    <location>
        <position position="148"/>
    </location>
</feature>
<evidence type="ECO:0000313" key="17">
    <source>
        <dbReference type="Proteomes" id="UP001271780"/>
    </source>
</evidence>
<dbReference type="Gene3D" id="3.40.50.720">
    <property type="entry name" value="NAD(P)-binding Rossmann-like Domain"/>
    <property type="match status" value="1"/>
</dbReference>
<dbReference type="SUPFAM" id="SSF55347">
    <property type="entry name" value="Glyceraldehyde-3-phosphate dehydrogenase-like, C-terminal domain"/>
    <property type="match status" value="1"/>
</dbReference>
<comment type="caution">
    <text evidence="13">Was originally thought to be a dihydrodipicolinate reductase (DHDPR), catalyzing the conversion of dihydrodipicolinate to tetrahydrodipicolinate. However, it was shown in E.coli that the substrate of the enzymatic reaction is not dihydrodipicolinate (DHDP) but in fact (2S,4S)-4-hydroxy-2,3,4,5-tetrahydrodipicolinic acid (HTPA), the product released by the DapA-catalyzed reaction.</text>
</comment>
<dbReference type="NCBIfam" id="TIGR00036">
    <property type="entry name" value="dapB"/>
    <property type="match status" value="1"/>
</dbReference>
<gene>
    <name evidence="13 16" type="primary">dapB</name>
    <name evidence="16" type="ORF">RFM27_08490</name>
</gene>
<evidence type="ECO:0000259" key="14">
    <source>
        <dbReference type="Pfam" id="PF01113"/>
    </source>
</evidence>
<dbReference type="InterPro" id="IPR022664">
    <property type="entry name" value="DapB_N_CS"/>
</dbReference>
<evidence type="ECO:0000256" key="12">
    <source>
        <dbReference type="ARBA" id="ARBA00049396"/>
    </source>
</evidence>
<evidence type="ECO:0000256" key="11">
    <source>
        <dbReference type="ARBA" id="ARBA00049080"/>
    </source>
</evidence>
<dbReference type="RefSeq" id="WP_320316362.1">
    <property type="nucleotide sequence ID" value="NZ_JAVIIX010000004.1"/>
</dbReference>
<dbReference type="EC" id="1.17.1.8" evidence="10 13"/>
<comment type="subcellular location">
    <subcellularLocation>
        <location evidence="13">Cytoplasm</location>
    </subcellularLocation>
</comment>
<evidence type="ECO:0000256" key="6">
    <source>
        <dbReference type="ARBA" id="ARBA00023002"/>
    </source>
</evidence>
<keyword evidence="6 13" id="KW-0560">Oxidoreductase</keyword>
<evidence type="ECO:0000256" key="8">
    <source>
        <dbReference type="ARBA" id="ARBA00023154"/>
    </source>
</evidence>
<reference evidence="16 17" key="1">
    <citation type="submission" date="2023-08" db="EMBL/GenBank/DDBJ databases">
        <title>Implementing the SeqCode for naming new Mesorhizobium species isolated from Vachellia karroo root nodules.</title>
        <authorList>
            <person name="Van Lill M."/>
        </authorList>
    </citation>
    <scope>NUCLEOTIDE SEQUENCE [LARGE SCALE GENOMIC DNA]</scope>
    <source>
        <strain evidence="16 17">VK23A</strain>
    </source>
</reference>
<dbReference type="PANTHER" id="PTHR20836">
    <property type="entry name" value="DIHYDRODIPICOLINATE REDUCTASE"/>
    <property type="match status" value="1"/>
</dbReference>
<keyword evidence="3 13" id="KW-0028">Amino-acid biosynthesis</keyword>
<feature type="domain" description="Dihydrodipicolinate reductase C-terminal" evidence="15">
    <location>
        <begin position="116"/>
        <end position="253"/>
    </location>
</feature>
<dbReference type="Pfam" id="PF01113">
    <property type="entry name" value="DapB_N"/>
    <property type="match status" value="1"/>
</dbReference>
<dbReference type="InterPro" id="IPR022663">
    <property type="entry name" value="DapB_C"/>
</dbReference>
<dbReference type="Proteomes" id="UP001271780">
    <property type="component" value="Unassembled WGS sequence"/>
</dbReference>
<comment type="catalytic activity">
    <reaction evidence="11 13">
        <text>(S)-2,3,4,5-tetrahydrodipicolinate + NADP(+) + H2O = (2S,4S)-4-hydroxy-2,3,4,5-tetrahydrodipicolinate + NADPH + H(+)</text>
        <dbReference type="Rhea" id="RHEA:35331"/>
        <dbReference type="ChEBI" id="CHEBI:15377"/>
        <dbReference type="ChEBI" id="CHEBI:15378"/>
        <dbReference type="ChEBI" id="CHEBI:16845"/>
        <dbReference type="ChEBI" id="CHEBI:57783"/>
        <dbReference type="ChEBI" id="CHEBI:58349"/>
        <dbReference type="ChEBI" id="CHEBI:67139"/>
        <dbReference type="EC" id="1.17.1.8"/>
    </reaction>
</comment>
<proteinExistence type="inferred from homology"/>
<dbReference type="InterPro" id="IPR000846">
    <property type="entry name" value="DapB_N"/>
</dbReference>
<comment type="subunit">
    <text evidence="13">Homotetramer.</text>
</comment>
<comment type="catalytic activity">
    <reaction evidence="12 13">
        <text>(S)-2,3,4,5-tetrahydrodipicolinate + NAD(+) + H2O = (2S,4S)-4-hydroxy-2,3,4,5-tetrahydrodipicolinate + NADH + H(+)</text>
        <dbReference type="Rhea" id="RHEA:35323"/>
        <dbReference type="ChEBI" id="CHEBI:15377"/>
        <dbReference type="ChEBI" id="CHEBI:15378"/>
        <dbReference type="ChEBI" id="CHEBI:16845"/>
        <dbReference type="ChEBI" id="CHEBI:57540"/>
        <dbReference type="ChEBI" id="CHEBI:57945"/>
        <dbReference type="ChEBI" id="CHEBI:67139"/>
        <dbReference type="EC" id="1.17.1.8"/>
    </reaction>
</comment>
<keyword evidence="8 13" id="KW-0457">Lysine biosynthesis</keyword>
<keyword evidence="5 13" id="KW-0220">Diaminopimelate biosynthesis</keyword>
<accession>A0ABU4XEY8</accession>
<evidence type="ECO:0000256" key="5">
    <source>
        <dbReference type="ARBA" id="ARBA00022915"/>
    </source>
</evidence>
<feature type="binding site" evidence="13">
    <location>
        <begin position="110"/>
        <end position="113"/>
    </location>
    <ligand>
        <name>NAD(+)</name>
        <dbReference type="ChEBI" id="CHEBI:57540"/>
    </ligand>
</feature>
<organism evidence="16 17">
    <name type="scientific">Mesorhizobium dulcispinae</name>
    <dbReference type="NCBI Taxonomy" id="3072316"/>
    <lineage>
        <taxon>Bacteria</taxon>
        <taxon>Pseudomonadati</taxon>
        <taxon>Pseudomonadota</taxon>
        <taxon>Alphaproteobacteria</taxon>
        <taxon>Hyphomicrobiales</taxon>
        <taxon>Phyllobacteriaceae</taxon>
        <taxon>Mesorhizobium</taxon>
    </lineage>
</organism>
<keyword evidence="17" id="KW-1185">Reference proteome</keyword>
<evidence type="ECO:0000256" key="4">
    <source>
        <dbReference type="ARBA" id="ARBA00022857"/>
    </source>
</evidence>
<feature type="active site" description="Proton donor/acceptor" evidence="13">
    <location>
        <position position="144"/>
    </location>
</feature>
<evidence type="ECO:0000256" key="7">
    <source>
        <dbReference type="ARBA" id="ARBA00023027"/>
    </source>
</evidence>
<feature type="binding site" evidence="13">
    <location>
        <begin position="86"/>
        <end position="88"/>
    </location>
    <ligand>
        <name>NAD(+)</name>
        <dbReference type="ChEBI" id="CHEBI:57540"/>
    </ligand>
</feature>
<evidence type="ECO:0000256" key="3">
    <source>
        <dbReference type="ARBA" id="ARBA00022605"/>
    </source>
</evidence>
<comment type="function">
    <text evidence="13">Catalyzes the conversion of 4-hydroxy-tetrahydrodipicolinate (HTPA) to tetrahydrodipicolinate.</text>
</comment>
<dbReference type="EMBL" id="JAVIIZ010000003">
    <property type="protein sequence ID" value="MDX8472104.1"/>
    <property type="molecule type" value="Genomic_DNA"/>
</dbReference>